<dbReference type="GO" id="GO:0003735">
    <property type="term" value="F:structural constituent of ribosome"/>
    <property type="evidence" value="ECO:0007669"/>
    <property type="project" value="InterPro"/>
</dbReference>
<dbReference type="HAMAP" id="MF_01328_B">
    <property type="entry name" value="Ribosomal_uL4_B"/>
    <property type="match status" value="1"/>
</dbReference>
<dbReference type="SUPFAM" id="SSF52166">
    <property type="entry name" value="Ribosomal protein L4"/>
    <property type="match status" value="1"/>
</dbReference>
<organism evidence="7 8">
    <name type="scientific">Alkalispirochaeta sphaeroplastigenens</name>
    <dbReference type="NCBI Taxonomy" id="1187066"/>
    <lineage>
        <taxon>Bacteria</taxon>
        <taxon>Pseudomonadati</taxon>
        <taxon>Spirochaetota</taxon>
        <taxon>Spirochaetia</taxon>
        <taxon>Spirochaetales</taxon>
        <taxon>Spirochaetaceae</taxon>
        <taxon>Alkalispirochaeta</taxon>
    </lineage>
</organism>
<gene>
    <name evidence="5" type="primary">rplD</name>
    <name evidence="7" type="ORF">AU468_12015</name>
</gene>
<dbReference type="GO" id="GO:0006412">
    <property type="term" value="P:translation"/>
    <property type="evidence" value="ECO:0007669"/>
    <property type="project" value="UniProtKB-UniRule"/>
</dbReference>
<proteinExistence type="inferred from homology"/>
<dbReference type="PANTHER" id="PTHR10746">
    <property type="entry name" value="50S RIBOSOMAL PROTEIN L4"/>
    <property type="match status" value="1"/>
</dbReference>
<dbReference type="RefSeq" id="WP_103680943.1">
    <property type="nucleotide sequence ID" value="NZ_LPWH01000117.1"/>
</dbReference>
<feature type="compositionally biased region" description="Basic residues" evidence="6">
    <location>
        <begin position="62"/>
        <end position="76"/>
    </location>
</feature>
<dbReference type="Proteomes" id="UP000237350">
    <property type="component" value="Unassembled WGS sequence"/>
</dbReference>
<keyword evidence="2 5" id="KW-0689">Ribosomal protein</keyword>
<dbReference type="AlphaFoldDB" id="A0A2S4JGS8"/>
<accession>A0A2S4JGS8</accession>
<dbReference type="Pfam" id="PF00573">
    <property type="entry name" value="Ribosomal_L4"/>
    <property type="match status" value="1"/>
</dbReference>
<sequence length="213" mass="23781">MDVQVVSTAGKELRTLSVSERVFSRDVSDGAIYHAIRNELANKRVGTASTKTRGFVNFGGRKPWRQKGTGRARAGSRRSPVWVGGGTVFGPLPRDYSYRLPKKMKRAAMMSILSQQMQNGNLLVVEDFSVESGKTKDMAALLRNLTDAQRVVLVTASDDPMVKRSARNIPWLRFLSWNRLRAHDLFYAHKVVMMESAATALGDFYATPGEEQE</sequence>
<reference evidence="8" key="1">
    <citation type="submission" date="2015-12" db="EMBL/GenBank/DDBJ databases">
        <authorList>
            <person name="Lodha T.D."/>
            <person name="Chintalapati S."/>
            <person name="Chintalapati V.R."/>
            <person name="Sravanthi T."/>
        </authorList>
    </citation>
    <scope>NUCLEOTIDE SEQUENCE [LARGE SCALE GENOMIC DNA]</scope>
    <source>
        <strain evidence="8">JC133</strain>
    </source>
</reference>
<keyword evidence="3 5" id="KW-0687">Ribonucleoprotein</keyword>
<dbReference type="InterPro" id="IPR002136">
    <property type="entry name" value="Ribosomal_uL4"/>
</dbReference>
<name>A0A2S4JGS8_9SPIO</name>
<dbReference type="GO" id="GO:1990904">
    <property type="term" value="C:ribonucleoprotein complex"/>
    <property type="evidence" value="ECO:0007669"/>
    <property type="project" value="UniProtKB-KW"/>
</dbReference>
<dbReference type="PANTHER" id="PTHR10746:SF6">
    <property type="entry name" value="LARGE RIBOSOMAL SUBUNIT PROTEIN UL4M"/>
    <property type="match status" value="1"/>
</dbReference>
<evidence type="ECO:0000256" key="4">
    <source>
        <dbReference type="ARBA" id="ARBA00035244"/>
    </source>
</evidence>
<dbReference type="Gene3D" id="3.40.1370.10">
    <property type="match status" value="1"/>
</dbReference>
<evidence type="ECO:0000313" key="8">
    <source>
        <dbReference type="Proteomes" id="UP000237350"/>
    </source>
</evidence>
<comment type="similarity">
    <text evidence="1 5">Belongs to the universal ribosomal protein uL4 family.</text>
</comment>
<comment type="function">
    <text evidence="5">One of the primary rRNA binding proteins, this protein initially binds near the 5'-end of the 23S rRNA. It is important during the early stages of 50S assembly. It makes multiple contacts with different domains of the 23S rRNA in the assembled 50S subunit and ribosome.</text>
</comment>
<dbReference type="InterPro" id="IPR013005">
    <property type="entry name" value="Ribosomal_uL4-like"/>
</dbReference>
<dbReference type="NCBIfam" id="TIGR03953">
    <property type="entry name" value="rplD_bact"/>
    <property type="match status" value="1"/>
</dbReference>
<evidence type="ECO:0000256" key="1">
    <source>
        <dbReference type="ARBA" id="ARBA00010528"/>
    </source>
</evidence>
<comment type="function">
    <text evidence="5">Forms part of the polypeptide exit tunnel.</text>
</comment>
<evidence type="ECO:0000256" key="6">
    <source>
        <dbReference type="SAM" id="MobiDB-lite"/>
    </source>
</evidence>
<keyword evidence="5" id="KW-0699">rRNA-binding</keyword>
<protein>
    <recommendedName>
        <fullName evidence="4 5">Large ribosomal subunit protein uL4</fullName>
    </recommendedName>
</protein>
<keyword evidence="8" id="KW-1185">Reference proteome</keyword>
<feature type="region of interest" description="Disordered" evidence="6">
    <location>
        <begin position="59"/>
        <end position="78"/>
    </location>
</feature>
<comment type="subunit">
    <text evidence="5">Part of the 50S ribosomal subunit.</text>
</comment>
<dbReference type="EMBL" id="LPWH01000117">
    <property type="protein sequence ID" value="POQ98758.1"/>
    <property type="molecule type" value="Genomic_DNA"/>
</dbReference>
<dbReference type="GO" id="GO:0005840">
    <property type="term" value="C:ribosome"/>
    <property type="evidence" value="ECO:0007669"/>
    <property type="project" value="UniProtKB-KW"/>
</dbReference>
<dbReference type="InterPro" id="IPR023574">
    <property type="entry name" value="Ribosomal_uL4_dom_sf"/>
</dbReference>
<dbReference type="OrthoDB" id="9803201at2"/>
<evidence type="ECO:0000256" key="2">
    <source>
        <dbReference type="ARBA" id="ARBA00022980"/>
    </source>
</evidence>
<comment type="caution">
    <text evidence="7">The sequence shown here is derived from an EMBL/GenBank/DDBJ whole genome shotgun (WGS) entry which is preliminary data.</text>
</comment>
<evidence type="ECO:0000256" key="3">
    <source>
        <dbReference type="ARBA" id="ARBA00023274"/>
    </source>
</evidence>
<keyword evidence="5" id="KW-0694">RNA-binding</keyword>
<evidence type="ECO:0000256" key="5">
    <source>
        <dbReference type="HAMAP-Rule" id="MF_01328"/>
    </source>
</evidence>
<evidence type="ECO:0000313" key="7">
    <source>
        <dbReference type="EMBL" id="POQ98758.1"/>
    </source>
</evidence>
<dbReference type="GO" id="GO:0019843">
    <property type="term" value="F:rRNA binding"/>
    <property type="evidence" value="ECO:0007669"/>
    <property type="project" value="UniProtKB-UniRule"/>
</dbReference>